<dbReference type="Proteomes" id="UP000004810">
    <property type="component" value="Unassembled WGS sequence"/>
</dbReference>
<evidence type="ECO:0000256" key="1">
    <source>
        <dbReference type="SAM" id="Phobius"/>
    </source>
</evidence>
<feature type="transmembrane region" description="Helical" evidence="1">
    <location>
        <begin position="28"/>
        <end position="48"/>
    </location>
</feature>
<keyword evidence="1" id="KW-1133">Transmembrane helix</keyword>
<dbReference type="EMBL" id="ADBV01004599">
    <property type="protein sequence ID" value="EJW80338.1"/>
    <property type="molecule type" value="Genomic_DNA"/>
</dbReference>
<keyword evidence="1" id="KW-0812">Transmembrane</keyword>
<accession>J9EDQ1</accession>
<comment type="caution">
    <text evidence="2">The sequence shown here is derived from an EMBL/GenBank/DDBJ whole genome shotgun (WGS) entry which is preliminary data.</text>
</comment>
<sequence length="127" mass="14845">MTQIIPLVPNNLVKVRYYMNFQKIAKTLTMSSILLYKFFIVLCSLFPYFFVTNVIPRVLTALIGIALSLIGEENDSFPWTSTDSDCSLNCEVDSVVLLSDCERRWKQHMRRKYFLPQIEGYIDFIIM</sequence>
<dbReference type="AlphaFoldDB" id="J9EDQ1"/>
<gene>
    <name evidence="2" type="ORF">WUBG_08753</name>
</gene>
<evidence type="ECO:0000313" key="2">
    <source>
        <dbReference type="EMBL" id="EJW80338.1"/>
    </source>
</evidence>
<name>J9EDQ1_WUCBA</name>
<protein>
    <submittedName>
        <fullName evidence="2">Uncharacterized protein</fullName>
    </submittedName>
</protein>
<organism evidence="2 3">
    <name type="scientific">Wuchereria bancrofti</name>
    <dbReference type="NCBI Taxonomy" id="6293"/>
    <lineage>
        <taxon>Eukaryota</taxon>
        <taxon>Metazoa</taxon>
        <taxon>Ecdysozoa</taxon>
        <taxon>Nematoda</taxon>
        <taxon>Chromadorea</taxon>
        <taxon>Rhabditida</taxon>
        <taxon>Spirurina</taxon>
        <taxon>Spiruromorpha</taxon>
        <taxon>Filarioidea</taxon>
        <taxon>Onchocercidae</taxon>
        <taxon>Wuchereria</taxon>
    </lineage>
</organism>
<evidence type="ECO:0000313" key="3">
    <source>
        <dbReference type="Proteomes" id="UP000004810"/>
    </source>
</evidence>
<keyword evidence="1" id="KW-0472">Membrane</keyword>
<proteinExistence type="predicted"/>
<reference evidence="3" key="1">
    <citation type="submission" date="2012-08" db="EMBL/GenBank/DDBJ databases">
        <title>The Genome Sequence of Wuchereria bancrofti.</title>
        <authorList>
            <person name="Nutman T.B."/>
            <person name="Fink D.L."/>
            <person name="Russ C."/>
            <person name="Young S."/>
            <person name="Zeng Q."/>
            <person name="Koehrsen M."/>
            <person name="Alvarado L."/>
            <person name="Berlin A."/>
            <person name="Chapman S.B."/>
            <person name="Chen Z."/>
            <person name="Freedman E."/>
            <person name="Gellesch M."/>
            <person name="Goldberg J."/>
            <person name="Griggs A."/>
            <person name="Gujja S."/>
            <person name="Heilman E.R."/>
            <person name="Heiman D."/>
            <person name="Hepburn T."/>
            <person name="Howarth C."/>
            <person name="Jen D."/>
            <person name="Larson L."/>
            <person name="Lewis B."/>
            <person name="Mehta T."/>
            <person name="Park D."/>
            <person name="Pearson M."/>
            <person name="Roberts A."/>
            <person name="Saif S."/>
            <person name="Shea T."/>
            <person name="Shenoy N."/>
            <person name="Sisk P."/>
            <person name="Stolte C."/>
            <person name="Sykes S."/>
            <person name="Walk T."/>
            <person name="White J."/>
            <person name="Yandava C."/>
            <person name="Haas B."/>
            <person name="Henn M.R."/>
            <person name="Nusbaum C."/>
            <person name="Birren B."/>
        </authorList>
    </citation>
    <scope>NUCLEOTIDE SEQUENCE [LARGE SCALE GENOMIC DNA]</scope>
    <source>
        <strain evidence="3">NA</strain>
    </source>
</reference>